<gene>
    <name evidence="8" type="ORF">GP486_002257</name>
</gene>
<dbReference type="PANTHER" id="PTHR32075">
    <property type="entry name" value="ISWI CHROMATIN-REMODELING COMPLEX SUBUNIT YPL216W-RELATED"/>
    <property type="match status" value="1"/>
</dbReference>
<feature type="region of interest" description="Disordered" evidence="5">
    <location>
        <begin position="561"/>
        <end position="636"/>
    </location>
</feature>
<evidence type="ECO:0000256" key="1">
    <source>
        <dbReference type="ARBA" id="ARBA00004123"/>
    </source>
</evidence>
<feature type="compositionally biased region" description="Basic and acidic residues" evidence="5">
    <location>
        <begin position="876"/>
        <end position="886"/>
    </location>
</feature>
<evidence type="ECO:0000256" key="3">
    <source>
        <dbReference type="ARBA" id="ARBA00023242"/>
    </source>
</evidence>
<keyword evidence="9" id="KW-1185">Reference proteome</keyword>
<dbReference type="EMBL" id="JAGHQM010000242">
    <property type="protein sequence ID" value="KAH0563170.1"/>
    <property type="molecule type" value="Genomic_DNA"/>
</dbReference>
<dbReference type="InterPro" id="IPR028942">
    <property type="entry name" value="WHIM1_dom"/>
</dbReference>
<dbReference type="InterPro" id="IPR028941">
    <property type="entry name" value="WHIM2_dom"/>
</dbReference>
<feature type="domain" description="WAC" evidence="7">
    <location>
        <begin position="1"/>
        <end position="117"/>
    </location>
</feature>
<protein>
    <recommendedName>
        <fullName evidence="10">DDT domain-containing protein</fullName>
    </recommendedName>
</protein>
<keyword evidence="2" id="KW-0175">Coiled coil</keyword>
<evidence type="ECO:0000313" key="9">
    <source>
        <dbReference type="Proteomes" id="UP000750711"/>
    </source>
</evidence>
<dbReference type="PANTHER" id="PTHR32075:SF6">
    <property type="entry name" value="ISWI CHROMATIN-REMODELING COMPLEX SUBUNIT YPL216W-RELATED"/>
    <property type="match status" value="1"/>
</dbReference>
<dbReference type="InterPro" id="IPR013136">
    <property type="entry name" value="WSTF_Acf1_Cbp146"/>
</dbReference>
<dbReference type="Pfam" id="PF02791">
    <property type="entry name" value="DDT"/>
    <property type="match status" value="1"/>
</dbReference>
<dbReference type="PROSITE" id="PS50827">
    <property type="entry name" value="DDT"/>
    <property type="match status" value="1"/>
</dbReference>
<keyword evidence="3 4" id="KW-0539">Nucleus</keyword>
<dbReference type="GO" id="GO:0005634">
    <property type="term" value="C:nucleus"/>
    <property type="evidence" value="ECO:0007669"/>
    <property type="project" value="UniProtKB-SubCell"/>
</dbReference>
<feature type="region of interest" description="Disordered" evidence="5">
    <location>
        <begin position="860"/>
        <end position="902"/>
    </location>
</feature>
<feature type="region of interest" description="Disordered" evidence="5">
    <location>
        <begin position="183"/>
        <end position="250"/>
    </location>
</feature>
<evidence type="ECO:0000259" key="6">
    <source>
        <dbReference type="PROSITE" id="PS50827"/>
    </source>
</evidence>
<accession>A0A9P8LFJ4</accession>
<dbReference type="AlphaFoldDB" id="A0A9P8LFJ4"/>
<evidence type="ECO:0000256" key="5">
    <source>
        <dbReference type="SAM" id="MobiDB-lite"/>
    </source>
</evidence>
<feature type="region of interest" description="Disordered" evidence="5">
    <location>
        <begin position="368"/>
        <end position="395"/>
    </location>
</feature>
<dbReference type="GO" id="GO:0000781">
    <property type="term" value="C:chromosome, telomeric region"/>
    <property type="evidence" value="ECO:0007669"/>
    <property type="project" value="GOC"/>
</dbReference>
<feature type="compositionally biased region" description="Pro residues" evidence="5">
    <location>
        <begin position="238"/>
        <end position="250"/>
    </location>
</feature>
<feature type="compositionally biased region" description="Polar residues" evidence="5">
    <location>
        <begin position="378"/>
        <end position="388"/>
    </location>
</feature>
<feature type="compositionally biased region" description="Polar residues" evidence="5">
    <location>
        <begin position="563"/>
        <end position="581"/>
    </location>
</feature>
<dbReference type="GO" id="GO:0031509">
    <property type="term" value="P:subtelomeric heterochromatin formation"/>
    <property type="evidence" value="ECO:0007669"/>
    <property type="project" value="TreeGrafter"/>
</dbReference>
<dbReference type="InterPro" id="IPR018501">
    <property type="entry name" value="DDT_dom"/>
</dbReference>
<feature type="domain" description="DDT" evidence="6">
    <location>
        <begin position="298"/>
        <end position="361"/>
    </location>
</feature>
<feature type="compositionally biased region" description="Low complexity" evidence="5">
    <location>
        <begin position="222"/>
        <end position="235"/>
    </location>
</feature>
<sequence>MDFYKQKRFICEITGHSALTFFDALKSETPLSFKEDFYPGENVTVAINGGERLSGTIREKTRFQGFLNQDGTMQPPFQRYFVRLTNQPDREALVDEKHLFRDRKAFTKAMLRSFIKNTVTRDAWTGAPWIVKEHIAVKYRIDTTVPQHLTYASHIAEKKANLAQKKDDTNSISVMNGMVQTLPELRPKSHKSKQEQALGKNQKLREQTHRNESHGTSGAQSNGGSSFINNFNHNFPVIRPPPKASHTPTPPPLKLPAEDLEIPPARNVPHRPPLKHLSQDNPAHAKGTKNVEGNGILMESVGSLLETWNTLNVYCEVYCLDSFTFDDYVEALQFSSEDVECELFVEIHCALLKLLIEDDGSIAVRLPEIPDDDESNEADSSINTSTIPTPEPEAKPKLKFVGRRTTRSSFVKVEVVPLGTHRAAEMLADYDWVERLKKNDFRNGGWEVVVIGVLFQLSLNPKMKDVCESLLAKLAPMDEEPTQETARLQYQKLDINFRTKILQIICMLTIDTKAVRDYMDECSEQMTQLRKVKIEWQRAKRVATEELRQLEEERKILLPDNLPSLTELQTDTTGNAKTTGANVAEDEEEAADSDSEEPRAARSLRGGEHRAANRKRKREQEQEKKEKAEAAAKAPKVSNQFKKILKEIEKRKERIKECEQEITTQDNDLREADCFRTKVLGKDRFHNRYYWFERNGMPYAGLPTSSTASAGYANGCLWVQGPDDLERVGFIDVPDDENRQYQKKFKMTVAERKKLEEGSTSLTNACHWGYYDEPDSLKSLLSWIDIRGVKEVKLHKELLALQERITRYMEARKRYIALNEEKKQQSEEPTIRMSTRTKTYVGATSHRCLAWRNTTALSELGHLHSDPPRPTRRAAKRAELDRETRSGRQGKLPTRQGARYNF</sequence>
<comment type="subcellular location">
    <subcellularLocation>
        <location evidence="1 4">Nucleus</location>
    </subcellularLocation>
</comment>
<evidence type="ECO:0008006" key="10">
    <source>
        <dbReference type="Google" id="ProtNLM"/>
    </source>
</evidence>
<organism evidence="8 9">
    <name type="scientific">Trichoglossum hirsutum</name>
    <dbReference type="NCBI Taxonomy" id="265104"/>
    <lineage>
        <taxon>Eukaryota</taxon>
        <taxon>Fungi</taxon>
        <taxon>Dikarya</taxon>
        <taxon>Ascomycota</taxon>
        <taxon>Pezizomycotina</taxon>
        <taxon>Geoglossomycetes</taxon>
        <taxon>Geoglossales</taxon>
        <taxon>Geoglossaceae</taxon>
        <taxon>Trichoglossum</taxon>
    </lineage>
</organism>
<dbReference type="Pfam" id="PF15613">
    <property type="entry name" value="WSD"/>
    <property type="match status" value="1"/>
</dbReference>
<evidence type="ECO:0000313" key="8">
    <source>
        <dbReference type="EMBL" id="KAH0563170.1"/>
    </source>
</evidence>
<dbReference type="PROSITE" id="PS51136">
    <property type="entry name" value="WAC"/>
    <property type="match status" value="1"/>
</dbReference>
<dbReference type="Proteomes" id="UP000750711">
    <property type="component" value="Unassembled WGS sequence"/>
</dbReference>
<feature type="compositionally biased region" description="Acidic residues" evidence="5">
    <location>
        <begin position="584"/>
        <end position="595"/>
    </location>
</feature>
<feature type="compositionally biased region" description="Basic and acidic residues" evidence="5">
    <location>
        <begin position="618"/>
        <end position="630"/>
    </location>
</feature>
<dbReference type="Pfam" id="PF15612">
    <property type="entry name" value="WHIM1"/>
    <property type="match status" value="1"/>
</dbReference>
<evidence type="ECO:0000256" key="4">
    <source>
        <dbReference type="PROSITE-ProRule" id="PRU00475"/>
    </source>
</evidence>
<dbReference type="GO" id="GO:0000785">
    <property type="term" value="C:chromatin"/>
    <property type="evidence" value="ECO:0007669"/>
    <property type="project" value="UniProtKB-ARBA"/>
</dbReference>
<evidence type="ECO:0000259" key="7">
    <source>
        <dbReference type="PROSITE" id="PS51136"/>
    </source>
</evidence>
<comment type="caution">
    <text evidence="8">The sequence shown here is derived from an EMBL/GenBank/DDBJ whole genome shotgun (WGS) entry which is preliminary data.</text>
</comment>
<proteinExistence type="predicted"/>
<feature type="compositionally biased region" description="Basic and acidic residues" evidence="5">
    <location>
        <begin position="596"/>
        <end position="611"/>
    </location>
</feature>
<name>A0A9P8LFJ4_9PEZI</name>
<feature type="compositionally biased region" description="Basic and acidic residues" evidence="5">
    <location>
        <begin position="203"/>
        <end position="213"/>
    </location>
</feature>
<reference evidence="8" key="1">
    <citation type="submission" date="2021-03" db="EMBL/GenBank/DDBJ databases">
        <title>Comparative genomics and phylogenomic investigation of the class Geoglossomycetes provide insights into ecological specialization and systematics.</title>
        <authorList>
            <person name="Melie T."/>
            <person name="Pirro S."/>
            <person name="Miller A.N."/>
            <person name="Quandt A."/>
        </authorList>
    </citation>
    <scope>NUCLEOTIDE SEQUENCE</scope>
    <source>
        <strain evidence="8">CAQ_001_2017</strain>
    </source>
</reference>
<evidence type="ECO:0000256" key="2">
    <source>
        <dbReference type="ARBA" id="ARBA00023054"/>
    </source>
</evidence>
<dbReference type="Pfam" id="PF10537">
    <property type="entry name" value="WAC_Acf1_DNA_bd"/>
    <property type="match status" value="1"/>
</dbReference>